<keyword evidence="2" id="KW-0813">Transport</keyword>
<evidence type="ECO:0000256" key="7">
    <source>
        <dbReference type="ARBA" id="ARBA00023014"/>
    </source>
</evidence>
<evidence type="ECO:0000256" key="5">
    <source>
        <dbReference type="ARBA" id="ARBA00022982"/>
    </source>
</evidence>
<accession>A0ABT3SFP6</accession>
<evidence type="ECO:0000313" key="11">
    <source>
        <dbReference type="Proteomes" id="UP001300745"/>
    </source>
</evidence>
<comment type="cofactor">
    <cofactor evidence="8">
        <name>[2Fe-2S] cluster</name>
        <dbReference type="ChEBI" id="CHEBI:190135"/>
    </cofactor>
</comment>
<dbReference type="EMBL" id="JAPJDO010000011">
    <property type="protein sequence ID" value="MCX2937959.1"/>
    <property type="molecule type" value="Genomic_DNA"/>
</dbReference>
<keyword evidence="7" id="KW-0411">Iron-sulfur</keyword>
<protein>
    <submittedName>
        <fullName evidence="10">2Fe-2S iron-sulfur cluster binding domain-containing protein</fullName>
    </submittedName>
</protein>
<dbReference type="Proteomes" id="UP001300745">
    <property type="component" value="Unassembled WGS sequence"/>
</dbReference>
<evidence type="ECO:0000259" key="9">
    <source>
        <dbReference type="PROSITE" id="PS51085"/>
    </source>
</evidence>
<reference evidence="10 11" key="1">
    <citation type="submission" date="2022-11" db="EMBL/GenBank/DDBJ databases">
        <title>Mycobacterium sp. nov.</title>
        <authorList>
            <person name="Papic B."/>
            <person name="Spicic S."/>
            <person name="Duvnjak S."/>
        </authorList>
    </citation>
    <scope>NUCLEOTIDE SEQUENCE [LARGE SCALE GENOMIC DNA]</scope>
    <source>
        <strain evidence="10 11">CVI_P4</strain>
    </source>
</reference>
<dbReference type="PANTHER" id="PTHR43112:SF3">
    <property type="entry name" value="FERREDOXIN-2, CHLOROPLASTIC"/>
    <property type="match status" value="1"/>
</dbReference>
<comment type="caution">
    <text evidence="10">The sequence shown here is derived from an EMBL/GenBank/DDBJ whole genome shotgun (WGS) entry which is preliminary data.</text>
</comment>
<dbReference type="PROSITE" id="PS51085">
    <property type="entry name" value="2FE2S_FER_2"/>
    <property type="match status" value="1"/>
</dbReference>
<dbReference type="InterPro" id="IPR036010">
    <property type="entry name" value="2Fe-2S_ferredoxin-like_sf"/>
</dbReference>
<name>A0ABT3SFP6_9MYCO</name>
<keyword evidence="4" id="KW-0479">Metal-binding</keyword>
<dbReference type="RefSeq" id="WP_265997744.1">
    <property type="nucleotide sequence ID" value="NZ_JAPJDN010000011.1"/>
</dbReference>
<evidence type="ECO:0000313" key="10">
    <source>
        <dbReference type="EMBL" id="MCX2937959.1"/>
    </source>
</evidence>
<comment type="similarity">
    <text evidence="1">Belongs to the 2Fe2S plant-type ferredoxin family.</text>
</comment>
<evidence type="ECO:0000256" key="8">
    <source>
        <dbReference type="ARBA" id="ARBA00034078"/>
    </source>
</evidence>
<evidence type="ECO:0000256" key="4">
    <source>
        <dbReference type="ARBA" id="ARBA00022723"/>
    </source>
</evidence>
<dbReference type="Gene3D" id="3.10.20.30">
    <property type="match status" value="1"/>
</dbReference>
<evidence type="ECO:0000256" key="6">
    <source>
        <dbReference type="ARBA" id="ARBA00023004"/>
    </source>
</evidence>
<keyword evidence="11" id="KW-1185">Reference proteome</keyword>
<keyword evidence="6" id="KW-0408">Iron</keyword>
<gene>
    <name evidence="10" type="ORF">ORI27_14730</name>
</gene>
<evidence type="ECO:0000256" key="3">
    <source>
        <dbReference type="ARBA" id="ARBA00022714"/>
    </source>
</evidence>
<sequence length="95" mass="10192">MHDKPGTVTVRIDGEEHRTEWSPGTVLLEALKRAGIEVPHSCTEGSCGACVCRIVRGGVEMKSNRVLDDTDIAEGYLLACQAVATSDDVAVTYDD</sequence>
<keyword evidence="5" id="KW-0249">Electron transport</keyword>
<dbReference type="SUPFAM" id="SSF54292">
    <property type="entry name" value="2Fe-2S ferredoxin-like"/>
    <property type="match status" value="1"/>
</dbReference>
<evidence type="ECO:0000256" key="2">
    <source>
        <dbReference type="ARBA" id="ARBA00022448"/>
    </source>
</evidence>
<keyword evidence="3" id="KW-0001">2Fe-2S</keyword>
<dbReference type="PROSITE" id="PS00197">
    <property type="entry name" value="2FE2S_FER_1"/>
    <property type="match status" value="1"/>
</dbReference>
<feature type="domain" description="2Fe-2S ferredoxin-type" evidence="9">
    <location>
        <begin position="6"/>
        <end position="95"/>
    </location>
</feature>
<proteinExistence type="inferred from homology"/>
<evidence type="ECO:0000256" key="1">
    <source>
        <dbReference type="ARBA" id="ARBA00007874"/>
    </source>
</evidence>
<organism evidence="10 11">
    <name type="scientific">Mycobacterium pinniadriaticum</name>
    <dbReference type="NCBI Taxonomy" id="2994102"/>
    <lineage>
        <taxon>Bacteria</taxon>
        <taxon>Bacillati</taxon>
        <taxon>Actinomycetota</taxon>
        <taxon>Actinomycetes</taxon>
        <taxon>Mycobacteriales</taxon>
        <taxon>Mycobacteriaceae</taxon>
        <taxon>Mycobacterium</taxon>
    </lineage>
</organism>
<dbReference type="PANTHER" id="PTHR43112">
    <property type="entry name" value="FERREDOXIN"/>
    <property type="match status" value="1"/>
</dbReference>
<dbReference type="InterPro" id="IPR006058">
    <property type="entry name" value="2Fe2S_fd_BS"/>
</dbReference>
<dbReference type="Pfam" id="PF00111">
    <property type="entry name" value="Fer2"/>
    <property type="match status" value="1"/>
</dbReference>
<dbReference type="InterPro" id="IPR012675">
    <property type="entry name" value="Beta-grasp_dom_sf"/>
</dbReference>
<dbReference type="InterPro" id="IPR001041">
    <property type="entry name" value="2Fe-2S_ferredoxin-type"/>
</dbReference>
<dbReference type="CDD" id="cd00207">
    <property type="entry name" value="fer2"/>
    <property type="match status" value="1"/>
</dbReference>